<proteinExistence type="predicted"/>
<feature type="transmembrane region" description="Helical" evidence="1">
    <location>
        <begin position="7"/>
        <end position="25"/>
    </location>
</feature>
<reference evidence="2 3" key="1">
    <citation type="submission" date="2014-12" db="EMBL/GenBank/DDBJ databases">
        <title>Genome sequencing of Alteromonas marina AD001.</title>
        <authorList>
            <person name="Adrian T.G.S."/>
            <person name="Chan K.G."/>
        </authorList>
    </citation>
    <scope>NUCLEOTIDE SEQUENCE [LARGE SCALE GENOMIC DNA]</scope>
    <source>
        <strain evidence="2 3">AD001</strain>
    </source>
</reference>
<accession>A0A0B3ZAB8</accession>
<evidence type="ECO:0000256" key="1">
    <source>
        <dbReference type="SAM" id="Phobius"/>
    </source>
</evidence>
<dbReference type="Proteomes" id="UP000031197">
    <property type="component" value="Unassembled WGS sequence"/>
</dbReference>
<keyword evidence="1" id="KW-0472">Membrane</keyword>
<dbReference type="AlphaFoldDB" id="A0A0B3ZAB8"/>
<keyword evidence="1" id="KW-0812">Transmembrane</keyword>
<organism evidence="2 3">
    <name type="scientific">Alteromonas marina</name>
    <dbReference type="NCBI Taxonomy" id="203795"/>
    <lineage>
        <taxon>Bacteria</taxon>
        <taxon>Pseudomonadati</taxon>
        <taxon>Pseudomonadota</taxon>
        <taxon>Gammaproteobacteria</taxon>
        <taxon>Alteromonadales</taxon>
        <taxon>Alteromonadaceae</taxon>
        <taxon>Alteromonas/Salinimonas group</taxon>
        <taxon>Alteromonas</taxon>
    </lineage>
</organism>
<feature type="transmembrane region" description="Helical" evidence="1">
    <location>
        <begin position="37"/>
        <end position="63"/>
    </location>
</feature>
<name>A0A0B3ZAB8_9ALTE</name>
<dbReference type="RefSeq" id="WP_039217726.1">
    <property type="nucleotide sequence ID" value="NZ_JWLW01000009.1"/>
</dbReference>
<keyword evidence="3" id="KW-1185">Reference proteome</keyword>
<evidence type="ECO:0000313" key="3">
    <source>
        <dbReference type="Proteomes" id="UP000031197"/>
    </source>
</evidence>
<dbReference type="EMBL" id="JWLW01000009">
    <property type="protein sequence ID" value="KHT55377.1"/>
    <property type="molecule type" value="Genomic_DNA"/>
</dbReference>
<evidence type="ECO:0000313" key="2">
    <source>
        <dbReference type="EMBL" id="KHT55377.1"/>
    </source>
</evidence>
<gene>
    <name evidence="2" type="ORF">RJ41_04860</name>
</gene>
<dbReference type="OrthoDB" id="5772852at2"/>
<sequence>MIKVLKWIMVSGVLLFILGHYIISYSGLPEKIGVKGIYLGAFCMAIGLAMSLPTKMYLTFLFVTRENRLRTHTNKKH</sequence>
<protein>
    <submittedName>
        <fullName evidence="2">Uncharacterized protein</fullName>
    </submittedName>
</protein>
<comment type="caution">
    <text evidence="2">The sequence shown here is derived from an EMBL/GenBank/DDBJ whole genome shotgun (WGS) entry which is preliminary data.</text>
</comment>
<keyword evidence="1" id="KW-1133">Transmembrane helix</keyword>